<dbReference type="AlphaFoldDB" id="A0A0E9U9U2"/>
<dbReference type="EMBL" id="GBXM01045898">
    <property type="protein sequence ID" value="JAH62679.1"/>
    <property type="molecule type" value="Transcribed_RNA"/>
</dbReference>
<accession>A0A0E9U9U2</accession>
<evidence type="ECO:0000256" key="1">
    <source>
        <dbReference type="SAM" id="MobiDB-lite"/>
    </source>
</evidence>
<sequence>MEQHCSPIWLYSGKGNACEPLITDSQHTLSSLAWQLAEPLGTRPPRTGEEAPRLKEQGSVCFSPS</sequence>
<feature type="compositionally biased region" description="Basic and acidic residues" evidence="1">
    <location>
        <begin position="46"/>
        <end position="56"/>
    </location>
</feature>
<proteinExistence type="predicted"/>
<feature type="region of interest" description="Disordered" evidence="1">
    <location>
        <begin position="41"/>
        <end position="65"/>
    </location>
</feature>
<name>A0A0E9U9U2_ANGAN</name>
<organism evidence="2">
    <name type="scientific">Anguilla anguilla</name>
    <name type="common">European freshwater eel</name>
    <name type="synonym">Muraena anguilla</name>
    <dbReference type="NCBI Taxonomy" id="7936"/>
    <lineage>
        <taxon>Eukaryota</taxon>
        <taxon>Metazoa</taxon>
        <taxon>Chordata</taxon>
        <taxon>Craniata</taxon>
        <taxon>Vertebrata</taxon>
        <taxon>Euteleostomi</taxon>
        <taxon>Actinopterygii</taxon>
        <taxon>Neopterygii</taxon>
        <taxon>Teleostei</taxon>
        <taxon>Anguilliformes</taxon>
        <taxon>Anguillidae</taxon>
        <taxon>Anguilla</taxon>
    </lineage>
</organism>
<reference evidence="2" key="1">
    <citation type="submission" date="2014-11" db="EMBL/GenBank/DDBJ databases">
        <authorList>
            <person name="Amaro Gonzalez C."/>
        </authorList>
    </citation>
    <scope>NUCLEOTIDE SEQUENCE</scope>
</reference>
<protein>
    <submittedName>
        <fullName evidence="2">Uncharacterized protein</fullName>
    </submittedName>
</protein>
<evidence type="ECO:0000313" key="2">
    <source>
        <dbReference type="EMBL" id="JAH62679.1"/>
    </source>
</evidence>
<reference evidence="2" key="2">
    <citation type="journal article" date="2015" name="Fish Shellfish Immunol.">
        <title>Early steps in the European eel (Anguilla anguilla)-Vibrio vulnificus interaction in the gills: Role of the RtxA13 toxin.</title>
        <authorList>
            <person name="Callol A."/>
            <person name="Pajuelo D."/>
            <person name="Ebbesson L."/>
            <person name="Teles M."/>
            <person name="MacKenzie S."/>
            <person name="Amaro C."/>
        </authorList>
    </citation>
    <scope>NUCLEOTIDE SEQUENCE</scope>
</reference>